<dbReference type="EMBL" id="FOAF01000008">
    <property type="protein sequence ID" value="SEM15032.1"/>
    <property type="molecule type" value="Genomic_DNA"/>
</dbReference>
<name>A0A1H7W0C3_OLID1</name>
<dbReference type="AlphaFoldDB" id="A0A1H7W0C3"/>
<gene>
    <name evidence="1" type="ORF">SAMN05661044_04363</name>
</gene>
<reference evidence="2" key="1">
    <citation type="submission" date="2016-10" db="EMBL/GenBank/DDBJ databases">
        <authorList>
            <person name="Varghese N."/>
            <person name="Submissions S."/>
        </authorList>
    </citation>
    <scope>NUCLEOTIDE SEQUENCE [LARGE SCALE GENOMIC DNA]</scope>
    <source>
        <strain evidence="2">DSM 18733</strain>
    </source>
</reference>
<evidence type="ECO:0000313" key="1">
    <source>
        <dbReference type="EMBL" id="SEM15032.1"/>
    </source>
</evidence>
<accession>A0A1H7W0C3</accession>
<protein>
    <submittedName>
        <fullName evidence="1">Uncharacterized protein</fullName>
    </submittedName>
</protein>
<keyword evidence="2" id="KW-1185">Reference proteome</keyword>
<evidence type="ECO:0000313" key="2">
    <source>
        <dbReference type="Proteomes" id="UP000199421"/>
    </source>
</evidence>
<dbReference type="STRING" id="407022.SAMN05661044_04363"/>
<sequence>MQVHHLSPLAIIISLARGFWLKTDKLTLFSWSNTDFNVNDIDCVDFS</sequence>
<organism evidence="1 2">
    <name type="scientific">Olivibacter domesticus</name>
    <name type="common">Pseudosphingobacterium domesticum</name>
    <dbReference type="NCBI Taxonomy" id="407022"/>
    <lineage>
        <taxon>Bacteria</taxon>
        <taxon>Pseudomonadati</taxon>
        <taxon>Bacteroidota</taxon>
        <taxon>Sphingobacteriia</taxon>
        <taxon>Sphingobacteriales</taxon>
        <taxon>Sphingobacteriaceae</taxon>
        <taxon>Olivibacter</taxon>
    </lineage>
</organism>
<dbReference type="Proteomes" id="UP000199421">
    <property type="component" value="Unassembled WGS sequence"/>
</dbReference>
<proteinExistence type="predicted"/>